<keyword evidence="8 12" id="KW-0408">Iron</keyword>
<evidence type="ECO:0000256" key="8">
    <source>
        <dbReference type="ARBA" id="ARBA00023004"/>
    </source>
</evidence>
<dbReference type="InterPro" id="IPR036008">
    <property type="entry name" value="Aconitase_4Fe-4S_dom"/>
</dbReference>
<dbReference type="Proteomes" id="UP001165041">
    <property type="component" value="Unassembled WGS sequence"/>
</dbReference>
<evidence type="ECO:0000313" key="14">
    <source>
        <dbReference type="EMBL" id="GLW74225.1"/>
    </source>
</evidence>
<evidence type="ECO:0000256" key="1">
    <source>
        <dbReference type="ARBA" id="ARBA00000491"/>
    </source>
</evidence>
<dbReference type="Pfam" id="PF00330">
    <property type="entry name" value="Aconitase"/>
    <property type="match status" value="1"/>
</dbReference>
<dbReference type="EC" id="4.2.1.33" evidence="12"/>
<dbReference type="SUPFAM" id="SSF53732">
    <property type="entry name" value="Aconitase iron-sulfur domain"/>
    <property type="match status" value="1"/>
</dbReference>
<comment type="pathway">
    <text evidence="3 12">Amino-acid biosynthesis; L-leucine biosynthesis; L-leucine from 3-methyl-2-oxobutanoate: step 2/4.</text>
</comment>
<dbReference type="EMBL" id="BSSA01000032">
    <property type="protein sequence ID" value="GLW74225.1"/>
    <property type="molecule type" value="Genomic_DNA"/>
</dbReference>
<evidence type="ECO:0000256" key="10">
    <source>
        <dbReference type="ARBA" id="ARBA00023239"/>
    </source>
</evidence>
<dbReference type="GO" id="GO:0009098">
    <property type="term" value="P:L-leucine biosynthetic process"/>
    <property type="evidence" value="ECO:0007669"/>
    <property type="project" value="UniProtKB-UniRule"/>
</dbReference>
<organism evidence="14 15">
    <name type="scientific">Kitasatospora phosalacinea</name>
    <dbReference type="NCBI Taxonomy" id="2065"/>
    <lineage>
        <taxon>Bacteria</taxon>
        <taxon>Bacillati</taxon>
        <taxon>Actinomycetota</taxon>
        <taxon>Actinomycetes</taxon>
        <taxon>Kitasatosporales</taxon>
        <taxon>Streptomycetaceae</taxon>
        <taxon>Kitasatospora</taxon>
    </lineage>
</organism>
<evidence type="ECO:0000259" key="13">
    <source>
        <dbReference type="Pfam" id="PF00330"/>
    </source>
</evidence>
<dbReference type="InterPro" id="IPR018136">
    <property type="entry name" value="Aconitase_4Fe-4S_BS"/>
</dbReference>
<evidence type="ECO:0000256" key="9">
    <source>
        <dbReference type="ARBA" id="ARBA00023014"/>
    </source>
</evidence>
<accession>A0A9W6V6J1</accession>
<comment type="function">
    <text evidence="2 12">Catalyzes the isomerization between 2-isopropylmalate and 3-isopropylmalate, via the formation of 2-isopropylmaleate.</text>
</comment>
<dbReference type="PRINTS" id="PR00415">
    <property type="entry name" value="ACONITASE"/>
</dbReference>
<keyword evidence="10 12" id="KW-0456">Lyase</keyword>
<dbReference type="PROSITE" id="PS00450">
    <property type="entry name" value="ACONITASE_1"/>
    <property type="match status" value="1"/>
</dbReference>
<evidence type="ECO:0000256" key="4">
    <source>
        <dbReference type="ARBA" id="ARBA00022430"/>
    </source>
</evidence>
<comment type="catalytic activity">
    <reaction evidence="1 12">
        <text>(2R,3S)-3-isopropylmalate = (2S)-2-isopropylmalate</text>
        <dbReference type="Rhea" id="RHEA:32287"/>
        <dbReference type="ChEBI" id="CHEBI:1178"/>
        <dbReference type="ChEBI" id="CHEBI:35121"/>
        <dbReference type="EC" id="4.2.1.33"/>
    </reaction>
</comment>
<dbReference type="NCBIfam" id="TIGR00170">
    <property type="entry name" value="leuC"/>
    <property type="match status" value="1"/>
</dbReference>
<evidence type="ECO:0000256" key="6">
    <source>
        <dbReference type="ARBA" id="ARBA00022605"/>
    </source>
</evidence>
<dbReference type="CDD" id="cd01583">
    <property type="entry name" value="IPMI"/>
    <property type="match status" value="1"/>
</dbReference>
<feature type="domain" description="Aconitase/3-isopropylmalate dehydratase large subunit alpha/beta/alpha" evidence="13">
    <location>
        <begin position="7"/>
        <end position="457"/>
    </location>
</feature>
<keyword evidence="7 12" id="KW-0479">Metal-binding</keyword>
<gene>
    <name evidence="12 14" type="primary">leuC</name>
    <name evidence="14" type="ORF">Kpho02_65230</name>
</gene>
<comment type="caution">
    <text evidence="14">The sequence shown here is derived from an EMBL/GenBank/DDBJ whole genome shotgun (WGS) entry which is preliminary data.</text>
</comment>
<feature type="binding site" evidence="12">
    <location>
        <position position="347"/>
    </location>
    <ligand>
        <name>[4Fe-4S] cluster</name>
        <dbReference type="ChEBI" id="CHEBI:49883"/>
    </ligand>
</feature>
<dbReference type="InterPro" id="IPR001030">
    <property type="entry name" value="Acoase/IPM_deHydtase_lsu_aba"/>
</dbReference>
<comment type="subunit">
    <text evidence="12">Heterodimer of LeuC and LeuD.</text>
</comment>
<dbReference type="InterPro" id="IPR004430">
    <property type="entry name" value="3-IsopropMal_deHydase_lsu"/>
</dbReference>
<keyword evidence="4 12" id="KW-0432">Leucine biosynthesis</keyword>
<keyword evidence="6 12" id="KW-0028">Amino-acid biosynthesis</keyword>
<evidence type="ECO:0000256" key="12">
    <source>
        <dbReference type="HAMAP-Rule" id="MF_01026"/>
    </source>
</evidence>
<evidence type="ECO:0000313" key="15">
    <source>
        <dbReference type="Proteomes" id="UP001165041"/>
    </source>
</evidence>
<dbReference type="PANTHER" id="PTHR43822:SF9">
    <property type="entry name" value="3-ISOPROPYLMALATE DEHYDRATASE"/>
    <property type="match status" value="1"/>
</dbReference>
<evidence type="ECO:0000256" key="11">
    <source>
        <dbReference type="ARBA" id="ARBA00023304"/>
    </source>
</evidence>
<dbReference type="PROSITE" id="PS01244">
    <property type="entry name" value="ACONITASE_2"/>
    <property type="match status" value="1"/>
</dbReference>
<proteinExistence type="inferred from homology"/>
<dbReference type="PANTHER" id="PTHR43822">
    <property type="entry name" value="HOMOACONITASE, MITOCHONDRIAL-RELATED"/>
    <property type="match status" value="1"/>
</dbReference>
<keyword evidence="5 12" id="KW-0004">4Fe-4S</keyword>
<feature type="binding site" evidence="12">
    <location>
        <position position="410"/>
    </location>
    <ligand>
        <name>[4Fe-4S] cluster</name>
        <dbReference type="ChEBI" id="CHEBI:49883"/>
    </ligand>
</feature>
<evidence type="ECO:0000256" key="2">
    <source>
        <dbReference type="ARBA" id="ARBA00002695"/>
    </source>
</evidence>
<name>A0A9W6V6J1_9ACTN</name>
<dbReference type="NCBIfam" id="NF004016">
    <property type="entry name" value="PRK05478.1"/>
    <property type="match status" value="1"/>
</dbReference>
<dbReference type="InterPro" id="IPR050067">
    <property type="entry name" value="IPM_dehydratase_rel_enz"/>
</dbReference>
<dbReference type="NCBIfam" id="NF009116">
    <property type="entry name" value="PRK12466.1"/>
    <property type="match status" value="1"/>
</dbReference>
<evidence type="ECO:0000256" key="3">
    <source>
        <dbReference type="ARBA" id="ARBA00004729"/>
    </source>
</evidence>
<protein>
    <recommendedName>
        <fullName evidence="12">3-isopropylmalate dehydratase large subunit</fullName>
        <ecNumber evidence="12">4.2.1.33</ecNumber>
    </recommendedName>
    <alternativeName>
        <fullName evidence="12">Alpha-IPM isomerase</fullName>
        <shortName evidence="12">IPMI</shortName>
    </alternativeName>
    <alternativeName>
        <fullName evidence="12">Isopropylmalate isomerase</fullName>
    </alternativeName>
</protein>
<dbReference type="GO" id="GO:0051539">
    <property type="term" value="F:4 iron, 4 sulfur cluster binding"/>
    <property type="evidence" value="ECO:0007669"/>
    <property type="project" value="UniProtKB-KW"/>
</dbReference>
<comment type="cofactor">
    <cofactor evidence="12">
        <name>[4Fe-4S] cluster</name>
        <dbReference type="ChEBI" id="CHEBI:49883"/>
    </cofactor>
    <text evidence="12">Binds 1 [4Fe-4S] cluster per subunit.</text>
</comment>
<dbReference type="GO" id="GO:0003861">
    <property type="term" value="F:3-isopropylmalate dehydratase activity"/>
    <property type="evidence" value="ECO:0007669"/>
    <property type="project" value="UniProtKB-UniRule"/>
</dbReference>
<evidence type="ECO:0000256" key="7">
    <source>
        <dbReference type="ARBA" id="ARBA00022723"/>
    </source>
</evidence>
<keyword evidence="9 12" id="KW-0411">Iron-sulfur</keyword>
<sequence>MGRTLAEKVWDDHVVRRAEGEPDLLYIDLHLLHEVTSPQAFDGLRLAGRPVRRTDLTIATEDHNTPTLDIDKPIADPVSRVQLETLRKNAEEFGVRIHSLGDVEQGVVHVVGPQLGLTQPGMTVVCGDSHTSTHGAFGALAFGIGTSQVEHVLATQTLPLAPFKTMAITVEGELPEGVTAKDLILAVIAKIGTGGGQGYVLEYRGSAIRSLSMEARMTICNMSIEAGARAGMIAPDRTTFDYLQGRPHAPQGEDWDAAVAYWETLATDEDAVFDAEVFIDAAELTPFVTWGTNPGQGAPLGANVPDPADFADPQERIAAENALKYMGLEAGTPLREVKVDAVFVGSCTNGRIEDLRAAAAILDGRRIAEGVRMLVVPGSVRVALQAVEEGLDKVFTAAGAEWRHAGCSMCLGMNPDQLAPGERCASTSNRNFEGRQGKGGRTHLVSPQVAAATALVGRLAAPADLTDNVAVEV</sequence>
<evidence type="ECO:0000256" key="5">
    <source>
        <dbReference type="ARBA" id="ARBA00022485"/>
    </source>
</evidence>
<dbReference type="InterPro" id="IPR033941">
    <property type="entry name" value="IPMI_cat"/>
</dbReference>
<dbReference type="Gene3D" id="3.30.499.10">
    <property type="entry name" value="Aconitase, domain 3"/>
    <property type="match status" value="2"/>
</dbReference>
<dbReference type="GO" id="GO:0046872">
    <property type="term" value="F:metal ion binding"/>
    <property type="evidence" value="ECO:0007669"/>
    <property type="project" value="UniProtKB-KW"/>
</dbReference>
<dbReference type="HAMAP" id="MF_01026">
    <property type="entry name" value="LeuC_type1"/>
    <property type="match status" value="1"/>
</dbReference>
<feature type="binding site" evidence="12">
    <location>
        <position position="407"/>
    </location>
    <ligand>
        <name>[4Fe-4S] cluster</name>
        <dbReference type="ChEBI" id="CHEBI:49883"/>
    </ligand>
</feature>
<reference evidence="14" key="1">
    <citation type="submission" date="2023-02" db="EMBL/GenBank/DDBJ databases">
        <title>Kitasatospora phosalacinea NBRC 14627.</title>
        <authorList>
            <person name="Ichikawa N."/>
            <person name="Sato H."/>
            <person name="Tonouchi N."/>
        </authorList>
    </citation>
    <scope>NUCLEOTIDE SEQUENCE</scope>
    <source>
        <strain evidence="14">NBRC 14627</strain>
    </source>
</reference>
<comment type="similarity">
    <text evidence="12">Belongs to the aconitase/IPM isomerase family. LeuC type 1 subfamily.</text>
</comment>
<keyword evidence="11 12" id="KW-0100">Branched-chain amino acid biosynthesis</keyword>
<dbReference type="InterPro" id="IPR015931">
    <property type="entry name" value="Acnase/IPM_dHydase_lsu_aba_1/3"/>
</dbReference>
<dbReference type="AlphaFoldDB" id="A0A9W6V6J1"/>
<dbReference type="FunFam" id="3.30.499.10:FF:000007">
    <property type="entry name" value="3-isopropylmalate dehydratase large subunit"/>
    <property type="match status" value="1"/>
</dbReference>
<dbReference type="RefSeq" id="WP_285739825.1">
    <property type="nucleotide sequence ID" value="NZ_BSSA01000032.1"/>
</dbReference>